<evidence type="ECO:0000313" key="3">
    <source>
        <dbReference type="Proteomes" id="UP000022910"/>
    </source>
</evidence>
<comment type="caution">
    <text evidence="2">The sequence shown here is derived from an EMBL/GenBank/DDBJ whole genome shotgun (WGS) entry which is preliminary data.</text>
</comment>
<dbReference type="SMART" id="SM00382">
    <property type="entry name" value="AAA"/>
    <property type="match status" value="1"/>
</dbReference>
<evidence type="ECO:0000313" key="2">
    <source>
        <dbReference type="EMBL" id="EXX60392.1"/>
    </source>
</evidence>
<dbReference type="Pfam" id="PF01637">
    <property type="entry name" value="ATPase_2"/>
    <property type="match status" value="1"/>
</dbReference>
<dbReference type="InterPro" id="IPR011579">
    <property type="entry name" value="ATPase_dom"/>
</dbReference>
<name>A0A015IT35_RHIIW</name>
<dbReference type="SUPFAM" id="SSF52540">
    <property type="entry name" value="P-loop containing nucleoside triphosphate hydrolases"/>
    <property type="match status" value="1"/>
</dbReference>
<dbReference type="EMBL" id="JEMT01025940">
    <property type="protein sequence ID" value="EXX60392.1"/>
    <property type="molecule type" value="Genomic_DNA"/>
</dbReference>
<dbReference type="PANTHER" id="PTHR37096:SF1">
    <property type="entry name" value="AAA+ ATPASE DOMAIN-CONTAINING PROTEIN"/>
    <property type="match status" value="1"/>
</dbReference>
<dbReference type="InterPro" id="IPR003593">
    <property type="entry name" value="AAA+_ATPase"/>
</dbReference>
<dbReference type="Proteomes" id="UP000022910">
    <property type="component" value="Unassembled WGS sequence"/>
</dbReference>
<protein>
    <recommendedName>
        <fullName evidence="1">AAA+ ATPase domain-containing protein</fullName>
    </recommendedName>
</protein>
<dbReference type="GO" id="GO:0005524">
    <property type="term" value="F:ATP binding"/>
    <property type="evidence" value="ECO:0007669"/>
    <property type="project" value="InterPro"/>
</dbReference>
<dbReference type="HOGENOM" id="CLU_056787_0_0_1"/>
<proteinExistence type="predicted"/>
<dbReference type="InterPro" id="IPR027417">
    <property type="entry name" value="P-loop_NTPase"/>
</dbReference>
<dbReference type="OrthoDB" id="2150628at2759"/>
<dbReference type="AlphaFoldDB" id="A0A015IT35"/>
<dbReference type="OMA" id="HEAQSAY"/>
<gene>
    <name evidence="2" type="ORF">RirG_180280</name>
</gene>
<evidence type="ECO:0000259" key="1">
    <source>
        <dbReference type="SMART" id="SM00382"/>
    </source>
</evidence>
<dbReference type="Gene3D" id="3.40.50.300">
    <property type="entry name" value="P-loop containing nucleotide triphosphate hydrolases"/>
    <property type="match status" value="1"/>
</dbReference>
<accession>A0A015IT35</accession>
<sequence length="400" mass="46577">MSVTRSLRHLSTSPHNCMRPYFYRHQEIKKFKEAFSYNIPRIHVILGPPNSGKTTLIRDVAKMCDVNPLIIDCRTGSFDTPENLYCSISAQFRQFFANNSNLIKNCSVLLNTLSYKQQNNFKITNKDVIELFEKIDETIETYSLWKNKIESPPLLIFDEAHLFSKLTKLTKSKEGGSLLISFLNWLVTCTKQNKFFHVVLTSSDSFFINWITKILLVPYVTPYIVGDLSREEAEEYFELHVLPKHDYEVRGELEGQFDNVCSITGTRMLTIDHYVDEYKVHRGKFENFSEYRQELDWLNSGLYPKKLRLPGKFIPSWNRDDFIDTMNAIIRSPGFILENNLINEIGHEAVSSLIEYNFLHRRPTNNYANDIINPPDEVILTAMSKPSIFAMENLLKRINN</sequence>
<dbReference type="InterPro" id="IPR051667">
    <property type="entry name" value="Archaeal_ATPase_domain"/>
</dbReference>
<feature type="domain" description="AAA+ ATPase" evidence="1">
    <location>
        <begin position="39"/>
        <end position="221"/>
    </location>
</feature>
<dbReference type="PANTHER" id="PTHR37096">
    <property type="entry name" value="YALI0E33429P"/>
    <property type="match status" value="1"/>
</dbReference>
<organism evidence="2 3">
    <name type="scientific">Rhizophagus irregularis (strain DAOM 197198w)</name>
    <name type="common">Glomus intraradices</name>
    <dbReference type="NCBI Taxonomy" id="1432141"/>
    <lineage>
        <taxon>Eukaryota</taxon>
        <taxon>Fungi</taxon>
        <taxon>Fungi incertae sedis</taxon>
        <taxon>Mucoromycota</taxon>
        <taxon>Glomeromycotina</taxon>
        <taxon>Glomeromycetes</taxon>
        <taxon>Glomerales</taxon>
        <taxon>Glomeraceae</taxon>
        <taxon>Rhizophagus</taxon>
    </lineage>
</organism>
<keyword evidence="3" id="KW-1185">Reference proteome</keyword>
<dbReference type="STRING" id="1432141.A0A015IT35"/>
<reference evidence="2 3" key="1">
    <citation type="submission" date="2014-02" db="EMBL/GenBank/DDBJ databases">
        <title>Single nucleus genome sequencing reveals high similarity among nuclei of an endomycorrhizal fungus.</title>
        <authorList>
            <person name="Lin K."/>
            <person name="Geurts R."/>
            <person name="Zhang Z."/>
            <person name="Limpens E."/>
            <person name="Saunders D.G."/>
            <person name="Mu D."/>
            <person name="Pang E."/>
            <person name="Cao H."/>
            <person name="Cha H."/>
            <person name="Lin T."/>
            <person name="Zhou Q."/>
            <person name="Shang Y."/>
            <person name="Li Y."/>
            <person name="Ivanov S."/>
            <person name="Sharma T."/>
            <person name="Velzen R.V."/>
            <person name="Ruijter N.D."/>
            <person name="Aanen D.K."/>
            <person name="Win J."/>
            <person name="Kamoun S."/>
            <person name="Bisseling T."/>
            <person name="Huang S."/>
        </authorList>
    </citation>
    <scope>NUCLEOTIDE SEQUENCE [LARGE SCALE GENOMIC DNA]</scope>
    <source>
        <strain evidence="3">DAOM197198w</strain>
    </source>
</reference>